<sequence length="112" mass="12369">MSQQDRRKHPRYLLHLPVKLHRGEQELNAQVINASAGGCLLQMAEALAPGEVLEASLPQLKLPRTRLIVVRCSSTPTGYMVAMYFEATLADDAAIRHLSGDQLAFDKPPVVH</sequence>
<name>A0A085W339_9BACT</name>
<dbReference type="Gene3D" id="2.40.10.220">
    <property type="entry name" value="predicted glycosyltransferase like domains"/>
    <property type="match status" value="1"/>
</dbReference>
<dbReference type="InterPro" id="IPR009875">
    <property type="entry name" value="PilZ_domain"/>
</dbReference>
<organism evidence="2 3">
    <name type="scientific">Hyalangium minutum</name>
    <dbReference type="NCBI Taxonomy" id="394096"/>
    <lineage>
        <taxon>Bacteria</taxon>
        <taxon>Pseudomonadati</taxon>
        <taxon>Myxococcota</taxon>
        <taxon>Myxococcia</taxon>
        <taxon>Myxococcales</taxon>
        <taxon>Cystobacterineae</taxon>
        <taxon>Archangiaceae</taxon>
        <taxon>Hyalangium</taxon>
    </lineage>
</organism>
<evidence type="ECO:0000259" key="1">
    <source>
        <dbReference type="Pfam" id="PF07238"/>
    </source>
</evidence>
<accession>A0A085W339</accession>
<dbReference type="SUPFAM" id="SSF141371">
    <property type="entry name" value="PilZ domain-like"/>
    <property type="match status" value="1"/>
</dbReference>
<dbReference type="GO" id="GO:0035438">
    <property type="term" value="F:cyclic-di-GMP binding"/>
    <property type="evidence" value="ECO:0007669"/>
    <property type="project" value="InterPro"/>
</dbReference>
<dbReference type="AlphaFoldDB" id="A0A085W339"/>
<dbReference type="STRING" id="394096.DB31_4208"/>
<comment type="caution">
    <text evidence="2">The sequence shown here is derived from an EMBL/GenBank/DDBJ whole genome shotgun (WGS) entry which is preliminary data.</text>
</comment>
<feature type="domain" description="PilZ" evidence="1">
    <location>
        <begin position="5"/>
        <end position="88"/>
    </location>
</feature>
<evidence type="ECO:0000313" key="2">
    <source>
        <dbReference type="EMBL" id="KFE62102.1"/>
    </source>
</evidence>
<evidence type="ECO:0000313" key="3">
    <source>
        <dbReference type="Proteomes" id="UP000028725"/>
    </source>
</evidence>
<dbReference type="EMBL" id="JMCB01000023">
    <property type="protein sequence ID" value="KFE62102.1"/>
    <property type="molecule type" value="Genomic_DNA"/>
</dbReference>
<dbReference type="Proteomes" id="UP000028725">
    <property type="component" value="Unassembled WGS sequence"/>
</dbReference>
<proteinExistence type="predicted"/>
<gene>
    <name evidence="2" type="ORF">DB31_4208</name>
</gene>
<protein>
    <recommendedName>
        <fullName evidence="1">PilZ domain-containing protein</fullName>
    </recommendedName>
</protein>
<reference evidence="2 3" key="1">
    <citation type="submission" date="2014-04" db="EMBL/GenBank/DDBJ databases">
        <title>Genome assembly of Hyalangium minutum DSM 14724.</title>
        <authorList>
            <person name="Sharma G."/>
            <person name="Subramanian S."/>
        </authorList>
    </citation>
    <scope>NUCLEOTIDE SEQUENCE [LARGE SCALE GENOMIC DNA]</scope>
    <source>
        <strain evidence="2 3">DSM 14724</strain>
    </source>
</reference>
<dbReference type="Pfam" id="PF07238">
    <property type="entry name" value="PilZ"/>
    <property type="match status" value="1"/>
</dbReference>
<keyword evidence="3" id="KW-1185">Reference proteome</keyword>